<keyword evidence="1" id="KW-1133">Transmembrane helix</keyword>
<keyword evidence="1" id="KW-0472">Membrane</keyword>
<dbReference type="SUPFAM" id="SSF53448">
    <property type="entry name" value="Nucleotide-diphospho-sugar transferases"/>
    <property type="match status" value="1"/>
</dbReference>
<name>A0A7G9L2V8_9SPHN</name>
<sequence>MALGALIAAYSEDDSGGLLALLPIAGRTLLDYQVRCAAAAGAAPIVVLVDQIPIALNDVLQRLERDGLAVVTVSDSTEAASRFEAGELVLLLADGLAPPPELLGAVAAAEEPVIVTVPDDEAHRKFERIDAASRWAGVALVEGQAIGATAAMLGDWDLQSTLLRRTLQDGARLMPVPAETGEPLLAHSAADLAGLDRHLIVASRGARRDWASRYVLPLVEEYSTERLLETSVRPESLVQLSVLLCLAATLAFATGWLWPGLALLVVSTPLGLIARRLAALRLQPMTNRSLARRLQWPATGAALVALGWWLSANGSGWGALFAAATALAFAEAQRVERGKLEIPGEIWLFSRRNAILAALPFAAFGAWTLYLAGLAVYAAASFFIAQHVNHGVGIELTPR</sequence>
<protein>
    <submittedName>
        <fullName evidence="2">Uncharacterized protein</fullName>
    </submittedName>
</protein>
<dbReference type="Gene3D" id="3.90.550.10">
    <property type="entry name" value="Spore Coat Polysaccharide Biosynthesis Protein SpsA, Chain A"/>
    <property type="match status" value="1"/>
</dbReference>
<keyword evidence="1" id="KW-0812">Transmembrane</keyword>
<feature type="transmembrane region" description="Helical" evidence="1">
    <location>
        <begin position="354"/>
        <end position="380"/>
    </location>
</feature>
<keyword evidence="3" id="KW-1185">Reference proteome</keyword>
<evidence type="ECO:0000313" key="2">
    <source>
        <dbReference type="EMBL" id="QNM82957.1"/>
    </source>
</evidence>
<dbReference type="AlphaFoldDB" id="A0A7G9L2V8"/>
<accession>A0A7G9L2V8</accession>
<gene>
    <name evidence="2" type="ORF">H8M03_00915</name>
</gene>
<proteinExistence type="predicted"/>
<dbReference type="InterPro" id="IPR029044">
    <property type="entry name" value="Nucleotide-diphossugar_trans"/>
</dbReference>
<feature type="transmembrane region" description="Helical" evidence="1">
    <location>
        <begin position="240"/>
        <end position="273"/>
    </location>
</feature>
<dbReference type="Proteomes" id="UP000515861">
    <property type="component" value="Chromosome"/>
</dbReference>
<feature type="transmembrane region" description="Helical" evidence="1">
    <location>
        <begin position="294"/>
        <end position="310"/>
    </location>
</feature>
<evidence type="ECO:0000256" key="1">
    <source>
        <dbReference type="SAM" id="Phobius"/>
    </source>
</evidence>
<evidence type="ECO:0000313" key="3">
    <source>
        <dbReference type="Proteomes" id="UP000515861"/>
    </source>
</evidence>
<dbReference type="KEGG" id="ssau:H8M03_00915"/>
<reference evidence="2 3" key="1">
    <citation type="submission" date="2020-08" db="EMBL/GenBank/DDBJ databases">
        <title>Sphingomonas sp. sand1-3 16S ribosomal RNA gene Genome sequencing and assembly.</title>
        <authorList>
            <person name="Kang M."/>
        </authorList>
    </citation>
    <scope>NUCLEOTIDE SEQUENCE [LARGE SCALE GENOMIC DNA]</scope>
    <source>
        <strain evidence="3">sand1-3</strain>
    </source>
</reference>
<organism evidence="2 3">
    <name type="scientific">Sphingomonas sabuli</name>
    <dbReference type="NCBI Taxonomy" id="2764186"/>
    <lineage>
        <taxon>Bacteria</taxon>
        <taxon>Pseudomonadati</taxon>
        <taxon>Pseudomonadota</taxon>
        <taxon>Alphaproteobacteria</taxon>
        <taxon>Sphingomonadales</taxon>
        <taxon>Sphingomonadaceae</taxon>
        <taxon>Sphingomonas</taxon>
    </lineage>
</organism>
<dbReference type="RefSeq" id="WP_187479912.1">
    <property type="nucleotide sequence ID" value="NZ_CP060697.1"/>
</dbReference>
<dbReference type="EMBL" id="CP060697">
    <property type="protein sequence ID" value="QNM82957.1"/>
    <property type="molecule type" value="Genomic_DNA"/>
</dbReference>